<name>A0A0F9KV37_9ZZZZ</name>
<organism evidence="1">
    <name type="scientific">marine sediment metagenome</name>
    <dbReference type="NCBI Taxonomy" id="412755"/>
    <lineage>
        <taxon>unclassified sequences</taxon>
        <taxon>metagenomes</taxon>
        <taxon>ecological metagenomes</taxon>
    </lineage>
</organism>
<dbReference type="InterPro" id="IPR011101">
    <property type="entry name" value="DUF5131"/>
</dbReference>
<reference evidence="1" key="1">
    <citation type="journal article" date="2015" name="Nature">
        <title>Complex archaea that bridge the gap between prokaryotes and eukaryotes.</title>
        <authorList>
            <person name="Spang A."/>
            <person name="Saw J.H."/>
            <person name="Jorgensen S.L."/>
            <person name="Zaremba-Niedzwiedzka K."/>
            <person name="Martijn J."/>
            <person name="Lind A.E."/>
            <person name="van Eijk R."/>
            <person name="Schleper C."/>
            <person name="Guy L."/>
            <person name="Ettema T.J."/>
        </authorList>
    </citation>
    <scope>NUCLEOTIDE SEQUENCE</scope>
</reference>
<gene>
    <name evidence="1" type="ORF">LCGC14_1589450</name>
</gene>
<evidence type="ECO:0000313" key="1">
    <source>
        <dbReference type="EMBL" id="KKM25988.1"/>
    </source>
</evidence>
<dbReference type="Pfam" id="PF07505">
    <property type="entry name" value="DUF5131"/>
    <property type="match status" value="1"/>
</dbReference>
<accession>A0A0F9KV37</accession>
<dbReference type="AlphaFoldDB" id="A0A0F9KV37"/>
<evidence type="ECO:0008006" key="2">
    <source>
        <dbReference type="Google" id="ProtNLM"/>
    </source>
</evidence>
<proteinExistence type="predicted"/>
<protein>
    <recommendedName>
        <fullName evidence="2">DUF5131 family protein</fullName>
    </recommendedName>
</protein>
<comment type="caution">
    <text evidence="1">The sequence shown here is derived from an EMBL/GenBank/DDBJ whole genome shotgun (WGS) entry which is preliminary data.</text>
</comment>
<dbReference type="EMBL" id="LAZR01012598">
    <property type="protein sequence ID" value="KKM25988.1"/>
    <property type="molecule type" value="Genomic_DNA"/>
</dbReference>
<sequence>MNRTKIESVRNPDGTPGYTWNPITGCLYHIDGMCKGGGFPCWAWKLAKGRLFERYTANNNYAPVFSDGKGIATDLCDTFDPFYLRFWPEKLKEFSEHAYKPKGIFACDMSDLFGIGVPEEWTRQVLAVIKHQFIHRFYLLTKQPQNLAKFSPFPDNCYVGVTATNPDMFDAAFRALMEIQAKVKYICFEPLLHWARVENLQRPLQELDWVIIGAQTKPLIVPDLSWVQTIALAATKANIPLFLKNSLKPHLPNRMPFWGTYIWKELSAGVPVTMSENRFRQELPDWDKEDV</sequence>